<dbReference type="Pfam" id="PF13551">
    <property type="entry name" value="HTH_29"/>
    <property type="match status" value="1"/>
</dbReference>
<dbReference type="EMBL" id="JYMX02000020">
    <property type="protein sequence ID" value="MCW3714203.1"/>
    <property type="molecule type" value="Genomic_DNA"/>
</dbReference>
<comment type="caution">
    <text evidence="1">The sequence shown here is derived from an EMBL/GenBank/DDBJ whole genome shotgun (WGS) entry which is preliminary data.</text>
</comment>
<accession>A0ABD4UJ18</accession>
<gene>
    <name evidence="1" type="ORF">UE95_023245</name>
</gene>
<dbReference type="AlphaFoldDB" id="A0ABD4UJ18"/>
<protein>
    <submittedName>
        <fullName evidence="1">Helix-turn-helix domain-containing protein</fullName>
    </submittedName>
</protein>
<proteinExistence type="predicted"/>
<organism evidence="1 2">
    <name type="scientific">Burkholderia cenocepacia</name>
    <dbReference type="NCBI Taxonomy" id="95486"/>
    <lineage>
        <taxon>Bacteria</taxon>
        <taxon>Pseudomonadati</taxon>
        <taxon>Pseudomonadota</taxon>
        <taxon>Betaproteobacteria</taxon>
        <taxon>Burkholderiales</taxon>
        <taxon>Burkholderiaceae</taxon>
        <taxon>Burkholderia</taxon>
        <taxon>Burkholderia cepacia complex</taxon>
    </lineage>
</organism>
<dbReference type="RefSeq" id="WP_080323490.1">
    <property type="nucleotide sequence ID" value="NZ_JYMX02000020.1"/>
</dbReference>
<reference evidence="1 2" key="1">
    <citation type="journal article" date="2017" name="Front. Microbiol.">
        <title>Genomics reveals a unique clone of Burkholderia cenocepacia harbouring an actively excising novel genomic island.</title>
        <authorList>
            <person name="Patil P."/>
            <person name="Mali S."/>
            <person name="Midha S."/>
            <person name="Gautam V."/>
            <person name="Dash L."/>
            <person name="Kumar S."/>
            <person name="Shastri J."/>
            <person name="Singhal L."/>
            <person name="Patil P.B."/>
        </authorList>
    </citation>
    <scope>NUCLEOTIDE SEQUENCE [LARGE SCALE GENOMIC DNA]</scope>
    <source>
        <strain evidence="1 2">BC-19</strain>
    </source>
</reference>
<reference evidence="1 2" key="2">
    <citation type="journal article" date="2017" name="Front. Microbiol.">
        <title>Genomics Reveals a Unique Clone of Burkholderia cenocepacia Harboring an Actively Excising Novel Genomic Island.</title>
        <authorList>
            <person name="Patil P.P."/>
            <person name="Mali S."/>
            <person name="Midha S."/>
            <person name="Gautam V."/>
            <person name="Dash L."/>
            <person name="Kumar S."/>
            <person name="Shastri J."/>
            <person name="Singhal L."/>
            <person name="Patil P.B."/>
        </authorList>
    </citation>
    <scope>NUCLEOTIDE SEQUENCE [LARGE SCALE GENOMIC DNA]</scope>
    <source>
        <strain evidence="1 2">BC-19</strain>
    </source>
</reference>
<evidence type="ECO:0000313" key="2">
    <source>
        <dbReference type="Proteomes" id="UP000191686"/>
    </source>
</evidence>
<name>A0ABD4UJ18_9BURK</name>
<dbReference type="InterPro" id="IPR009057">
    <property type="entry name" value="Homeodomain-like_sf"/>
</dbReference>
<dbReference type="Proteomes" id="UP000191686">
    <property type="component" value="Unassembled WGS sequence"/>
</dbReference>
<evidence type="ECO:0000313" key="1">
    <source>
        <dbReference type="EMBL" id="MCW3714203.1"/>
    </source>
</evidence>
<sequence>MGMILVNNNPVCCPPWSDRRAHAAQMLASGISIKQVSLELGLSPATARRYQAAFISGGVGALLALGDVGRRCQLSPEALVIISNAVKEAPKSQGLVGDHWTNELIRYFIEREFCIRYSSSHVDRLIRDYGFRQCFFMDDPSKSAEKN</sequence>
<dbReference type="SUPFAM" id="SSF46689">
    <property type="entry name" value="Homeodomain-like"/>
    <property type="match status" value="1"/>
</dbReference>